<dbReference type="InterPro" id="IPR002575">
    <property type="entry name" value="Aminoglycoside_PTrfase"/>
</dbReference>
<dbReference type="InterPro" id="IPR052898">
    <property type="entry name" value="ACAD10-like"/>
</dbReference>
<dbReference type="InterPro" id="IPR011009">
    <property type="entry name" value="Kinase-like_dom_sf"/>
</dbReference>
<dbReference type="PANTHER" id="PTHR47829:SF1">
    <property type="entry name" value="HAD FAMILY PHOSPHATASE"/>
    <property type="match status" value="1"/>
</dbReference>
<proteinExistence type="predicted"/>
<reference evidence="2 3" key="1">
    <citation type="submission" date="2018-01" db="EMBL/GenBank/DDBJ databases">
        <title>Glutamicibacter soli strain NHPC-3 Whole genome sequence and assembly.</title>
        <authorList>
            <person name="Choudhury P."/>
            <person name="Gupta D."/>
            <person name="Sengupta K."/>
            <person name="Jawed A."/>
            <person name="Sultana N."/>
            <person name="Saha P."/>
        </authorList>
    </citation>
    <scope>NUCLEOTIDE SEQUENCE [LARGE SCALE GENOMIC DNA]</scope>
    <source>
        <strain evidence="2 3">NHPC-3</strain>
    </source>
</reference>
<dbReference type="RefSeq" id="WP_113607187.1">
    <property type="nucleotide sequence ID" value="NZ_POAF01000003.1"/>
</dbReference>
<evidence type="ECO:0000313" key="2">
    <source>
        <dbReference type="EMBL" id="RBM01942.1"/>
    </source>
</evidence>
<feature type="domain" description="Aminoglycoside phosphotransferase" evidence="1">
    <location>
        <begin position="41"/>
        <end position="284"/>
    </location>
</feature>
<gene>
    <name evidence="2" type="ORF">C1H84_08925</name>
</gene>
<name>A0A365YH06_9MICC</name>
<keyword evidence="3" id="KW-1185">Reference proteome</keyword>
<evidence type="ECO:0000313" key="3">
    <source>
        <dbReference type="Proteomes" id="UP000252167"/>
    </source>
</evidence>
<organism evidence="2 3">
    <name type="scientific">Glutamicibacter soli</name>
    <dbReference type="NCBI Taxonomy" id="453836"/>
    <lineage>
        <taxon>Bacteria</taxon>
        <taxon>Bacillati</taxon>
        <taxon>Actinomycetota</taxon>
        <taxon>Actinomycetes</taxon>
        <taxon>Micrococcales</taxon>
        <taxon>Micrococcaceae</taxon>
        <taxon>Glutamicibacter</taxon>
    </lineage>
</organism>
<dbReference type="Gene3D" id="3.90.1200.10">
    <property type="match status" value="1"/>
</dbReference>
<dbReference type="SUPFAM" id="SSF56112">
    <property type="entry name" value="Protein kinase-like (PK-like)"/>
    <property type="match status" value="1"/>
</dbReference>
<protein>
    <submittedName>
        <fullName evidence="2">Acyl-CoA dehydrogenase</fullName>
    </submittedName>
</protein>
<sequence>MTSAEKTQTAQVSSPAGLDLPALKSWLDTNHPGLVAGDLSATLITGGKSNLTYLLGDGSSEWIIRRPPLGNVMATAHDMRREYDMAHALAGTEVPVPQMIAYCADKEVLGAEFYLMEKVNGVPYRYKQELEPLGARRAREISIELVRTLVKLHQVDFEAVGLGGFGRPQGYLERQVKRWKTQMENSKTRELPGADELYELLAANVPQDSVPGIVHGDFRLDNVLMGPDDKPAAVIDWEMATLGDPLLDLALMLVYQRRAKIVADWDSTNKDELDVTLAEGYLDEEEIISLYEQESGRKLTGFGFYLGLACFKLAGISEGVRFRHLNRQTLGEGFENAGYAVPLLLELGLDAMKEYK</sequence>
<dbReference type="Gene3D" id="3.30.200.20">
    <property type="entry name" value="Phosphorylase Kinase, domain 1"/>
    <property type="match status" value="1"/>
</dbReference>
<dbReference type="Proteomes" id="UP000252167">
    <property type="component" value="Unassembled WGS sequence"/>
</dbReference>
<dbReference type="CDD" id="cd05154">
    <property type="entry name" value="ACAD10_11_N-like"/>
    <property type="match status" value="1"/>
</dbReference>
<comment type="caution">
    <text evidence="2">The sequence shown here is derived from an EMBL/GenBank/DDBJ whole genome shotgun (WGS) entry which is preliminary data.</text>
</comment>
<dbReference type="AlphaFoldDB" id="A0A365YH06"/>
<evidence type="ECO:0000259" key="1">
    <source>
        <dbReference type="Pfam" id="PF01636"/>
    </source>
</evidence>
<dbReference type="InterPro" id="IPR041726">
    <property type="entry name" value="ACAD10_11_N"/>
</dbReference>
<accession>A0A365YH06</accession>
<dbReference type="EMBL" id="POAF01000003">
    <property type="protein sequence ID" value="RBM01942.1"/>
    <property type="molecule type" value="Genomic_DNA"/>
</dbReference>
<dbReference type="PANTHER" id="PTHR47829">
    <property type="entry name" value="HYDROLASE, PUTATIVE (AFU_ORTHOLOGUE AFUA_1G12880)-RELATED"/>
    <property type="match status" value="1"/>
</dbReference>
<dbReference type="Pfam" id="PF01636">
    <property type="entry name" value="APH"/>
    <property type="match status" value="1"/>
</dbReference>